<comment type="similarity">
    <text evidence="2">Belongs to the peptidase S54 family.</text>
</comment>
<dbReference type="Gene3D" id="1.20.1540.10">
    <property type="entry name" value="Rhomboid-like"/>
    <property type="match status" value="1"/>
</dbReference>
<dbReference type="InterPro" id="IPR035952">
    <property type="entry name" value="Rhomboid-like_sf"/>
</dbReference>
<evidence type="ECO:0000313" key="10">
    <source>
        <dbReference type="EMBL" id="KTD03059.1"/>
    </source>
</evidence>
<keyword evidence="7 8" id="KW-0472">Membrane</keyword>
<keyword evidence="6 8" id="KW-1133">Transmembrane helix</keyword>
<evidence type="ECO:0000256" key="4">
    <source>
        <dbReference type="ARBA" id="ARBA00022692"/>
    </source>
</evidence>
<dbReference type="EMBL" id="LNYB01000017">
    <property type="protein sequence ID" value="KTD03059.1"/>
    <property type="molecule type" value="Genomic_DNA"/>
</dbReference>
<evidence type="ECO:0000256" key="1">
    <source>
        <dbReference type="ARBA" id="ARBA00004141"/>
    </source>
</evidence>
<evidence type="ECO:0000313" key="14">
    <source>
        <dbReference type="Proteomes" id="UP000251942"/>
    </source>
</evidence>
<evidence type="ECO:0000256" key="3">
    <source>
        <dbReference type="ARBA" id="ARBA00022670"/>
    </source>
</evidence>
<accession>A0A0W0U4T6</accession>
<evidence type="ECO:0000313" key="13">
    <source>
        <dbReference type="Proteomes" id="UP000054698"/>
    </source>
</evidence>
<evidence type="ECO:0000313" key="11">
    <source>
        <dbReference type="EMBL" id="SPX60831.1"/>
    </source>
</evidence>
<feature type="transmembrane region" description="Helical" evidence="8">
    <location>
        <begin position="176"/>
        <end position="194"/>
    </location>
</feature>
<gene>
    <name evidence="10" type="ORF">Lfee_0543</name>
    <name evidence="12" type="ORF">NCTC11978_01236</name>
    <name evidence="11" type="ORF">NCTC12022_01567</name>
</gene>
<comment type="subcellular location">
    <subcellularLocation>
        <location evidence="1">Membrane</location>
        <topology evidence="1">Multi-pass membrane protein</topology>
    </subcellularLocation>
</comment>
<dbReference type="GO" id="GO:0006508">
    <property type="term" value="P:proteolysis"/>
    <property type="evidence" value="ECO:0007669"/>
    <property type="project" value="UniProtKB-KW"/>
</dbReference>
<keyword evidence="4 8" id="KW-0812">Transmembrane</keyword>
<keyword evidence="5" id="KW-0378">Hydrolase</keyword>
<dbReference type="Pfam" id="PF01694">
    <property type="entry name" value="Rhomboid"/>
    <property type="match status" value="1"/>
</dbReference>
<feature type="transmembrane region" description="Helical" evidence="8">
    <location>
        <begin position="144"/>
        <end position="164"/>
    </location>
</feature>
<evidence type="ECO:0000256" key="8">
    <source>
        <dbReference type="SAM" id="Phobius"/>
    </source>
</evidence>
<dbReference type="SUPFAM" id="SSF144091">
    <property type="entry name" value="Rhomboid-like"/>
    <property type="match status" value="1"/>
</dbReference>
<dbReference type="RefSeq" id="WP_058443763.1">
    <property type="nucleotide sequence ID" value="NZ_CAAAHT010000049.1"/>
</dbReference>
<proteinExistence type="inferred from homology"/>
<dbReference type="Proteomes" id="UP000251942">
    <property type="component" value="Unassembled WGS sequence"/>
</dbReference>
<dbReference type="AlphaFoldDB" id="A0A0W0U4T6"/>
<feature type="transmembrane region" description="Helical" evidence="8">
    <location>
        <begin position="94"/>
        <end position="113"/>
    </location>
</feature>
<dbReference type="InterPro" id="IPR022764">
    <property type="entry name" value="Peptidase_S54_rhomboid_dom"/>
</dbReference>
<dbReference type="PANTHER" id="PTHR43066">
    <property type="entry name" value="RHOMBOID-RELATED PROTEIN"/>
    <property type="match status" value="1"/>
</dbReference>
<dbReference type="PATRIC" id="fig|453.4.peg.590"/>
<dbReference type="GO" id="GO:0004252">
    <property type="term" value="F:serine-type endopeptidase activity"/>
    <property type="evidence" value="ECO:0007669"/>
    <property type="project" value="InterPro"/>
</dbReference>
<reference evidence="10 13" key="1">
    <citation type="submission" date="2015-11" db="EMBL/GenBank/DDBJ databases">
        <title>Genomic analysis of 38 Legionella species identifies large and diverse effector repertoires.</title>
        <authorList>
            <person name="Burstein D."/>
            <person name="Amaro F."/>
            <person name="Zusman T."/>
            <person name="Lifshitz Z."/>
            <person name="Cohen O."/>
            <person name="Gilbert J.A."/>
            <person name="Pupko T."/>
            <person name="Shuman H.A."/>
            <person name="Segal G."/>
        </authorList>
    </citation>
    <scope>NUCLEOTIDE SEQUENCE [LARGE SCALE GENOMIC DNA]</scope>
    <source>
        <strain evidence="10 13">WO-44C</strain>
    </source>
</reference>
<keyword evidence="3" id="KW-0645">Protease</keyword>
<evidence type="ECO:0000256" key="6">
    <source>
        <dbReference type="ARBA" id="ARBA00022989"/>
    </source>
</evidence>
<name>A0A0W0U4T6_9GAMM</name>
<feature type="transmembrane region" description="Helical" evidence="8">
    <location>
        <begin position="20"/>
        <end position="41"/>
    </location>
</feature>
<dbReference type="Proteomes" id="UP000054698">
    <property type="component" value="Unassembled WGS sequence"/>
</dbReference>
<dbReference type="PANTHER" id="PTHR43066:SF1">
    <property type="entry name" value="RHOMBOID PROTEIN 2"/>
    <property type="match status" value="1"/>
</dbReference>
<evidence type="ECO:0000256" key="2">
    <source>
        <dbReference type="ARBA" id="ARBA00009045"/>
    </source>
</evidence>
<reference evidence="14 15" key="2">
    <citation type="submission" date="2018-06" db="EMBL/GenBank/DDBJ databases">
        <authorList>
            <consortium name="Pathogen Informatics"/>
            <person name="Doyle S."/>
        </authorList>
    </citation>
    <scope>NUCLEOTIDE SEQUENCE [LARGE SCALE GENOMIC DNA]</scope>
    <source>
        <strain evidence="12 15">NCTC11978</strain>
        <strain evidence="11 14">NCTC12022</strain>
    </source>
</reference>
<keyword evidence="13" id="KW-1185">Reference proteome</keyword>
<dbReference type="GO" id="GO:0016020">
    <property type="term" value="C:membrane"/>
    <property type="evidence" value="ECO:0007669"/>
    <property type="project" value="UniProtKB-SubCell"/>
</dbReference>
<dbReference type="OrthoDB" id="465874at2"/>
<dbReference type="EMBL" id="UGNY01000001">
    <property type="protein sequence ID" value="STX38056.1"/>
    <property type="molecule type" value="Genomic_DNA"/>
</dbReference>
<dbReference type="Proteomes" id="UP000254033">
    <property type="component" value="Unassembled WGS sequence"/>
</dbReference>
<dbReference type="STRING" id="453.Lfee_0543"/>
<dbReference type="EMBL" id="UASS01000012">
    <property type="protein sequence ID" value="SPX60831.1"/>
    <property type="molecule type" value="Genomic_DNA"/>
</dbReference>
<protein>
    <submittedName>
        <fullName evidence="10">Putative rhomboid family protein</fullName>
    </submittedName>
</protein>
<evidence type="ECO:0000256" key="5">
    <source>
        <dbReference type="ARBA" id="ARBA00022801"/>
    </source>
</evidence>
<sequence length="195" mass="21685">MLEQLNTSLALIISQTQQNLKILAIILFLPWLVYFINFFLGKRLLYLGIIPRHMVGLPGILFSPLLHLNFNHLFFNSIPLLVLSNFVLINGLTYFLWVTLVITIISGFLTWCFAKSGIHVGASGLITGYWGLLVTDILQQGTLTAIILGVISLYYFAGIFLGVFPGKKGVSWEGHLFGLLAGLITSYLPHSFLIS</sequence>
<feature type="domain" description="Peptidase S54 rhomboid" evidence="9">
    <location>
        <begin position="60"/>
        <end position="188"/>
    </location>
</feature>
<feature type="transmembrane region" description="Helical" evidence="8">
    <location>
        <begin position="120"/>
        <end position="138"/>
    </location>
</feature>
<evidence type="ECO:0000313" key="15">
    <source>
        <dbReference type="Proteomes" id="UP000254033"/>
    </source>
</evidence>
<evidence type="ECO:0000259" key="9">
    <source>
        <dbReference type="Pfam" id="PF01694"/>
    </source>
</evidence>
<evidence type="ECO:0000256" key="7">
    <source>
        <dbReference type="ARBA" id="ARBA00023136"/>
    </source>
</evidence>
<organism evidence="10 13">
    <name type="scientific">Legionella feeleii</name>
    <dbReference type="NCBI Taxonomy" id="453"/>
    <lineage>
        <taxon>Bacteria</taxon>
        <taxon>Pseudomonadati</taxon>
        <taxon>Pseudomonadota</taxon>
        <taxon>Gammaproteobacteria</taxon>
        <taxon>Legionellales</taxon>
        <taxon>Legionellaceae</taxon>
        <taxon>Legionella</taxon>
    </lineage>
</organism>
<feature type="transmembrane region" description="Helical" evidence="8">
    <location>
        <begin position="53"/>
        <end position="74"/>
    </location>
</feature>
<evidence type="ECO:0000313" key="12">
    <source>
        <dbReference type="EMBL" id="STX38056.1"/>
    </source>
</evidence>